<evidence type="ECO:0000313" key="15">
    <source>
        <dbReference type="RefSeq" id="XP_019616869.1"/>
    </source>
</evidence>
<dbReference type="EC" id="3.6.1.13" evidence="2"/>
<organism evidence="13 14">
    <name type="scientific">Branchiostoma belcheri</name>
    <name type="common">Amphioxus</name>
    <dbReference type="NCBI Taxonomy" id="7741"/>
    <lineage>
        <taxon>Eukaryota</taxon>
        <taxon>Metazoa</taxon>
        <taxon>Chordata</taxon>
        <taxon>Cephalochordata</taxon>
        <taxon>Leptocardii</taxon>
        <taxon>Amphioxiformes</taxon>
        <taxon>Branchiostomatidae</taxon>
        <taxon>Branchiostoma</taxon>
    </lineage>
</organism>
<gene>
    <name evidence="14 15" type="primary">LOC109464353</name>
</gene>
<comment type="subunit">
    <text evidence="8">Monomer. Interacts with GLOD4.</text>
</comment>
<dbReference type="InterPro" id="IPR039989">
    <property type="entry name" value="NUDT9"/>
</dbReference>
<evidence type="ECO:0000256" key="9">
    <source>
        <dbReference type="ARBA" id="ARBA00070304"/>
    </source>
</evidence>
<dbReference type="InterPro" id="IPR015797">
    <property type="entry name" value="NUDIX_hydrolase-like_dom_sf"/>
</dbReference>
<evidence type="ECO:0000256" key="5">
    <source>
        <dbReference type="ARBA" id="ARBA00033056"/>
    </source>
</evidence>
<evidence type="ECO:0000256" key="1">
    <source>
        <dbReference type="ARBA" id="ARBA00007482"/>
    </source>
</evidence>
<dbReference type="CDD" id="cd03670">
    <property type="entry name" value="NUDIX_ADPRase_Nudt9"/>
    <property type="match status" value="1"/>
</dbReference>
<evidence type="ECO:0000256" key="2">
    <source>
        <dbReference type="ARBA" id="ARBA00012453"/>
    </source>
</evidence>
<comment type="function">
    <text evidence="7">Hydrolyzes ADP-ribose (ADPR) to AMP and ribose 5'-phosphate.</text>
</comment>
<evidence type="ECO:0000256" key="8">
    <source>
        <dbReference type="ARBA" id="ARBA00064968"/>
    </source>
</evidence>
<dbReference type="PANTHER" id="PTHR13030:SF8">
    <property type="entry name" value="ADP-RIBOSE PYROPHOSPHATASE, MITOCHONDRIAL"/>
    <property type="match status" value="1"/>
</dbReference>
<evidence type="ECO:0000256" key="6">
    <source>
        <dbReference type="ARBA" id="ARBA00049546"/>
    </source>
</evidence>
<dbReference type="InterPro" id="IPR000086">
    <property type="entry name" value="NUDIX_hydrolase_dom"/>
</dbReference>
<feature type="region of interest" description="Disordered" evidence="11">
    <location>
        <begin position="1"/>
        <end position="30"/>
    </location>
</feature>
<dbReference type="PROSITE" id="PS51462">
    <property type="entry name" value="NUDIX"/>
    <property type="match status" value="1"/>
</dbReference>
<comment type="catalytic activity">
    <reaction evidence="6">
        <text>ADP-D-ribose + H2O = D-ribose 5-phosphate + AMP + 2 H(+)</text>
        <dbReference type="Rhea" id="RHEA:10412"/>
        <dbReference type="ChEBI" id="CHEBI:15377"/>
        <dbReference type="ChEBI" id="CHEBI:15378"/>
        <dbReference type="ChEBI" id="CHEBI:57967"/>
        <dbReference type="ChEBI" id="CHEBI:78346"/>
        <dbReference type="ChEBI" id="CHEBI:456215"/>
        <dbReference type="EC" id="3.6.1.13"/>
    </reaction>
</comment>
<sequence length="251" mass="27785">MGRRFPRLQTRGVHGSGSRQGTSMGRPPADKLQSVKWNQEDGKVNRVSFTGPYQIVNGLPRNPIGRTGLTGRGLLGKWGPNHAADPIVTRWKISSSGQVEKHPTSGDPVLQFVAIKRGDTGEWAIPGGMVDVGENVSLTLKREFGEETMNSLLASPEEKKEIENNLAKLFSHGEEVYKGYVDDPRNTDNAWMETVAVNFHDEDGNSVARFNLQAGDDANAVKWMDIGSELRLFASHKHFLKKVASNRKAHW</sequence>
<evidence type="ECO:0000256" key="4">
    <source>
        <dbReference type="ARBA" id="ARBA00030308"/>
    </source>
</evidence>
<dbReference type="GO" id="GO:0047631">
    <property type="term" value="F:ADP-ribose diphosphatase activity"/>
    <property type="evidence" value="ECO:0007669"/>
    <property type="project" value="UniProtKB-EC"/>
</dbReference>
<evidence type="ECO:0000256" key="7">
    <source>
        <dbReference type="ARBA" id="ARBA00056962"/>
    </source>
</evidence>
<dbReference type="OrthoDB" id="9972248at2759"/>
<evidence type="ECO:0000313" key="13">
    <source>
        <dbReference type="Proteomes" id="UP000515135"/>
    </source>
</evidence>
<dbReference type="RefSeq" id="XP_019616869.1">
    <property type="nucleotide sequence ID" value="XM_019761310.1"/>
</dbReference>
<dbReference type="FunFam" id="3.90.79.10:FF:000021">
    <property type="entry name" value="ADP-ribose pyrophosphatase, mitochondrial isoform X1"/>
    <property type="match status" value="1"/>
</dbReference>
<dbReference type="GeneID" id="109464353"/>
<dbReference type="RefSeq" id="XP_019616862.1">
    <property type="nucleotide sequence ID" value="XM_019761303.1"/>
</dbReference>
<reference evidence="14 15" key="1">
    <citation type="submission" date="2025-04" db="UniProtKB">
        <authorList>
            <consortium name="RefSeq"/>
        </authorList>
    </citation>
    <scope>IDENTIFICATION</scope>
    <source>
        <tissue evidence="14 15">Gonad</tissue>
    </source>
</reference>
<name>A0A6P4YDM6_BRABE</name>
<comment type="similarity">
    <text evidence="1">Belongs to the Nudix hydrolase family. NudF subfamily.</text>
</comment>
<dbReference type="Pfam" id="PF00293">
    <property type="entry name" value="NUDIX"/>
    <property type="match status" value="1"/>
</dbReference>
<dbReference type="AlphaFoldDB" id="A0A6P4YDM6"/>
<dbReference type="SUPFAM" id="SSF55811">
    <property type="entry name" value="Nudix"/>
    <property type="match status" value="1"/>
</dbReference>
<accession>A0A6P4YDM6</accession>
<dbReference type="Proteomes" id="UP000515135">
    <property type="component" value="Unplaced"/>
</dbReference>
<evidence type="ECO:0000256" key="10">
    <source>
        <dbReference type="ARBA" id="ARBA00079599"/>
    </source>
</evidence>
<evidence type="ECO:0000313" key="14">
    <source>
        <dbReference type="RefSeq" id="XP_019616862.1"/>
    </source>
</evidence>
<keyword evidence="13" id="KW-1185">Reference proteome</keyword>
<evidence type="ECO:0000259" key="12">
    <source>
        <dbReference type="PROSITE" id="PS51462"/>
    </source>
</evidence>
<feature type="domain" description="Nudix hydrolase" evidence="12">
    <location>
        <begin position="91"/>
        <end position="246"/>
    </location>
</feature>
<dbReference type="Pfam" id="PF25969">
    <property type="entry name" value="NUDT9_N"/>
    <property type="match status" value="1"/>
</dbReference>
<evidence type="ECO:0000256" key="11">
    <source>
        <dbReference type="SAM" id="MobiDB-lite"/>
    </source>
</evidence>
<proteinExistence type="inferred from homology"/>
<evidence type="ECO:0000256" key="3">
    <source>
        <dbReference type="ARBA" id="ARBA00030162"/>
    </source>
</evidence>
<dbReference type="Gene3D" id="3.90.79.10">
    <property type="entry name" value="Nucleoside Triphosphate Pyrophosphohydrolase"/>
    <property type="match status" value="1"/>
</dbReference>
<dbReference type="PANTHER" id="PTHR13030">
    <property type="entry name" value="NUDIX HYDROLASE"/>
    <property type="match status" value="1"/>
</dbReference>
<dbReference type="KEGG" id="bbel:109464353"/>
<protein>
    <recommendedName>
        <fullName evidence="9">ADP-ribose pyrophosphatase, mitochondrial</fullName>
        <ecNumber evidence="2">3.6.1.13</ecNumber>
    </recommendedName>
    <alternativeName>
        <fullName evidence="3">ADP-ribose diphosphatase</fullName>
    </alternativeName>
    <alternativeName>
        <fullName evidence="5">ADP-ribose phosphohydrolase</fullName>
    </alternativeName>
    <alternativeName>
        <fullName evidence="4">Adenosine diphosphoribose pyrophosphatase</fullName>
    </alternativeName>
    <alternativeName>
        <fullName evidence="10">Nucleoside diphosphate-linked moiety X motif 9</fullName>
    </alternativeName>
</protein>